<evidence type="ECO:0000256" key="1">
    <source>
        <dbReference type="SAM" id="MobiDB-lite"/>
    </source>
</evidence>
<feature type="region of interest" description="Disordered" evidence="1">
    <location>
        <begin position="300"/>
        <end position="324"/>
    </location>
</feature>
<evidence type="ECO:0000313" key="3">
    <source>
        <dbReference type="Proteomes" id="UP000054007"/>
    </source>
</evidence>
<reference evidence="2 3" key="1">
    <citation type="journal article" date="2015" name="Fungal Genet. Biol.">
        <title>Evolution of novel wood decay mechanisms in Agaricales revealed by the genome sequences of Fistulina hepatica and Cylindrobasidium torrendii.</title>
        <authorList>
            <person name="Floudas D."/>
            <person name="Held B.W."/>
            <person name="Riley R."/>
            <person name="Nagy L.G."/>
            <person name="Koehler G."/>
            <person name="Ransdell A.S."/>
            <person name="Younus H."/>
            <person name="Chow J."/>
            <person name="Chiniquy J."/>
            <person name="Lipzen A."/>
            <person name="Tritt A."/>
            <person name="Sun H."/>
            <person name="Haridas S."/>
            <person name="LaButti K."/>
            <person name="Ohm R.A."/>
            <person name="Kues U."/>
            <person name="Blanchette R.A."/>
            <person name="Grigoriev I.V."/>
            <person name="Minto R.E."/>
            <person name="Hibbett D.S."/>
        </authorList>
    </citation>
    <scope>NUCLEOTIDE SEQUENCE [LARGE SCALE GENOMIC DNA]</scope>
    <source>
        <strain evidence="2 3">FP15055 ss-10</strain>
    </source>
</reference>
<feature type="compositionally biased region" description="Basic residues" evidence="1">
    <location>
        <begin position="173"/>
        <end position="182"/>
    </location>
</feature>
<feature type="region of interest" description="Disordered" evidence="1">
    <location>
        <begin position="86"/>
        <end position="219"/>
    </location>
</feature>
<organism evidence="2 3">
    <name type="scientific">Cylindrobasidium torrendii FP15055 ss-10</name>
    <dbReference type="NCBI Taxonomy" id="1314674"/>
    <lineage>
        <taxon>Eukaryota</taxon>
        <taxon>Fungi</taxon>
        <taxon>Dikarya</taxon>
        <taxon>Basidiomycota</taxon>
        <taxon>Agaricomycotina</taxon>
        <taxon>Agaricomycetes</taxon>
        <taxon>Agaricomycetidae</taxon>
        <taxon>Agaricales</taxon>
        <taxon>Marasmiineae</taxon>
        <taxon>Physalacriaceae</taxon>
        <taxon>Cylindrobasidium</taxon>
    </lineage>
</organism>
<dbReference type="AlphaFoldDB" id="A0A0D7B1X7"/>
<dbReference type="STRING" id="1314674.A0A0D7B1X7"/>
<proteinExistence type="predicted"/>
<dbReference type="EMBL" id="KN880650">
    <property type="protein sequence ID" value="KIY64180.1"/>
    <property type="molecule type" value="Genomic_DNA"/>
</dbReference>
<name>A0A0D7B1X7_9AGAR</name>
<evidence type="ECO:0000313" key="2">
    <source>
        <dbReference type="EMBL" id="KIY64180.1"/>
    </source>
</evidence>
<feature type="compositionally biased region" description="Low complexity" evidence="1">
    <location>
        <begin position="102"/>
        <end position="114"/>
    </location>
</feature>
<feature type="compositionally biased region" description="Low complexity" evidence="1">
    <location>
        <begin position="132"/>
        <end position="146"/>
    </location>
</feature>
<protein>
    <submittedName>
        <fullName evidence="2">Uncharacterized protein</fullName>
    </submittedName>
</protein>
<dbReference type="Proteomes" id="UP000054007">
    <property type="component" value="Unassembled WGS sequence"/>
</dbReference>
<dbReference type="OrthoDB" id="74813at2759"/>
<gene>
    <name evidence="2" type="ORF">CYLTODRAFT_457460</name>
</gene>
<keyword evidence="3" id="KW-1185">Reference proteome</keyword>
<sequence length="441" mass="48103">MRLRIQCDPPLSVSKFWFPFDPEAPLKILKKSLCSTAPALKDRMVTPDGFTLEMDGFELLEELPLNGILREGDLLVIKLKVNSKKRKADAIEPVHKKRAKLSSSSSSESSSDSSDSSDDSSDDSSSEDESSSDSSDSSAPKSIPIAKKPPPRQTSNRQHVPPGQGLAQTQSRNQRRRLKKLHDKALASGVPLQQAAPPPPPKNLSSANAQDISPEDADLSLHMFSMGNKNKKKGYKQALVHPTGSKIVFEVPSVPVVAPTSPPVVVASSQNSYRFIPPSERSDLPRNMFVTSVDVEEGMWTKSKKKRRQSSSKANPQDESMVVDEHTTTLDYGEPEVPVSQDEKIWADADASFDVYPLAPAVLNSQHVAGILAWKELSLNPATFSPEIMLQLARILTVSADVCTIQKLVRPGFEDEDGPPPTEEITLSTISSNAMKFIATA</sequence>
<accession>A0A0D7B1X7</accession>
<feature type="compositionally biased region" description="Acidic residues" evidence="1">
    <location>
        <begin position="115"/>
        <end position="131"/>
    </location>
</feature>